<dbReference type="EMBL" id="BMAW01079683">
    <property type="protein sequence ID" value="GFU16324.1"/>
    <property type="molecule type" value="Genomic_DNA"/>
</dbReference>
<sequence length="158" mass="18698">MRKKKALKIEFNIPIFTQREEIPKSCHEIRVDPEFFPPVSPYLVDEREKKEIEVFLSPKAISRWIAQKSEIRFPFQKLKKPDLVPLKRQIGFALQLVLNQSISEECLMFFLSTTAFSTEENVAFYDWALVAKRFLRDPLIAVVARRMARNEECAWYQD</sequence>
<keyword evidence="2" id="KW-1185">Reference proteome</keyword>
<evidence type="ECO:0000313" key="1">
    <source>
        <dbReference type="EMBL" id="GFU16324.1"/>
    </source>
</evidence>
<organism evidence="1 2">
    <name type="scientific">Nephila pilipes</name>
    <name type="common">Giant wood spider</name>
    <name type="synonym">Nephila maculata</name>
    <dbReference type="NCBI Taxonomy" id="299642"/>
    <lineage>
        <taxon>Eukaryota</taxon>
        <taxon>Metazoa</taxon>
        <taxon>Ecdysozoa</taxon>
        <taxon>Arthropoda</taxon>
        <taxon>Chelicerata</taxon>
        <taxon>Arachnida</taxon>
        <taxon>Araneae</taxon>
        <taxon>Araneomorphae</taxon>
        <taxon>Entelegynae</taxon>
        <taxon>Araneoidea</taxon>
        <taxon>Nephilidae</taxon>
        <taxon>Nephila</taxon>
    </lineage>
</organism>
<comment type="caution">
    <text evidence="1">The sequence shown here is derived from an EMBL/GenBank/DDBJ whole genome shotgun (WGS) entry which is preliminary data.</text>
</comment>
<reference evidence="1" key="1">
    <citation type="submission" date="2020-08" db="EMBL/GenBank/DDBJ databases">
        <title>Multicomponent nature underlies the extraordinary mechanical properties of spider dragline silk.</title>
        <authorList>
            <person name="Kono N."/>
            <person name="Nakamura H."/>
            <person name="Mori M."/>
            <person name="Yoshida Y."/>
            <person name="Ohtoshi R."/>
            <person name="Malay A.D."/>
            <person name="Moran D.A.P."/>
            <person name="Tomita M."/>
            <person name="Numata K."/>
            <person name="Arakawa K."/>
        </authorList>
    </citation>
    <scope>NUCLEOTIDE SEQUENCE</scope>
</reference>
<proteinExistence type="predicted"/>
<evidence type="ECO:0000313" key="2">
    <source>
        <dbReference type="Proteomes" id="UP000887013"/>
    </source>
</evidence>
<accession>A0A8X6QBG9</accession>
<dbReference type="AlphaFoldDB" id="A0A8X6QBG9"/>
<name>A0A8X6QBG9_NEPPI</name>
<protein>
    <submittedName>
        <fullName evidence="1">Uncharacterized protein</fullName>
    </submittedName>
</protein>
<gene>
    <name evidence="1" type="ORF">NPIL_2361</name>
</gene>
<dbReference type="Proteomes" id="UP000887013">
    <property type="component" value="Unassembled WGS sequence"/>
</dbReference>